<dbReference type="Pfam" id="PF03781">
    <property type="entry name" value="FGE-sulfatase"/>
    <property type="match status" value="1"/>
</dbReference>
<dbReference type="InterPro" id="IPR042095">
    <property type="entry name" value="SUMF_sf"/>
</dbReference>
<dbReference type="SUPFAM" id="SSF56436">
    <property type="entry name" value="C-type lectin-like"/>
    <property type="match status" value="1"/>
</dbReference>
<dbReference type="PANTHER" id="PTHR23150:SF19">
    <property type="entry name" value="FORMYLGLYCINE-GENERATING ENZYME"/>
    <property type="match status" value="1"/>
</dbReference>
<dbReference type="GO" id="GO:0120147">
    <property type="term" value="F:formylglycine-generating oxidase activity"/>
    <property type="evidence" value="ECO:0007669"/>
    <property type="project" value="TreeGrafter"/>
</dbReference>
<accession>A0A2K8U8I1</accession>
<gene>
    <name evidence="2" type="ORF">THSYN_13670</name>
</gene>
<evidence type="ECO:0000313" key="2">
    <source>
        <dbReference type="EMBL" id="AUB81902.1"/>
    </source>
</evidence>
<dbReference type="PANTHER" id="PTHR23150">
    <property type="entry name" value="SULFATASE MODIFYING FACTOR 1, 2"/>
    <property type="match status" value="1"/>
</dbReference>
<evidence type="ECO:0000259" key="1">
    <source>
        <dbReference type="Pfam" id="PF03781"/>
    </source>
</evidence>
<evidence type="ECO:0000313" key="3">
    <source>
        <dbReference type="Proteomes" id="UP000232638"/>
    </source>
</evidence>
<keyword evidence="3" id="KW-1185">Reference proteome</keyword>
<dbReference type="Gene3D" id="3.90.1580.10">
    <property type="entry name" value="paralog of FGE (formylglycine-generating enzyme)"/>
    <property type="match status" value="1"/>
</dbReference>
<proteinExistence type="predicted"/>
<reference evidence="2 3" key="1">
    <citation type="submission" date="2017-03" db="EMBL/GenBank/DDBJ databases">
        <title>Complete genome sequence of Candidatus 'Thiodictyon syntrophicum' sp. nov. strain Cad16T, a photolithoautotroph purple sulfur bacterium isolated from an alpine meromictic lake.</title>
        <authorList>
            <person name="Luedin S.M."/>
            <person name="Pothier J.F."/>
            <person name="Danza F."/>
            <person name="Storelli N."/>
            <person name="Wittwer M."/>
            <person name="Tonolla M."/>
        </authorList>
    </citation>
    <scope>NUCLEOTIDE SEQUENCE [LARGE SCALE GENOMIC DNA]</scope>
    <source>
        <strain evidence="2 3">Cad16T</strain>
    </source>
</reference>
<sequence>MGDLLAALGDDRPGVGLGPDGLPAIDWVPVAPGTPAWQTPGGVSAGRRTPGLLARIGRALRGAGRGAIGRVERIARYPVTNAQYLAFAQAPDYGSPQWWRGIKAPDPLPAPWTQPNRPRVWVAWVEAMAYCRWLTARCRAAGLIAAGDQIRLPTEVEWEGAVRAGTGREYPWGDGYRVGHANVDETSRKDGPHHLGQTTAVGLYPQGVSPSGLLDCAGNVWEWCLNKFDTPEDTDTSGKAGRSLRGGSWRYDPALARAVFRPRSDPGFRNLSVGFRLVCACPIPLTTEPLNTDH</sequence>
<dbReference type="AlphaFoldDB" id="A0A2K8U8I1"/>
<feature type="domain" description="Sulfatase-modifying factor enzyme-like" evidence="1">
    <location>
        <begin position="73"/>
        <end position="278"/>
    </location>
</feature>
<dbReference type="Proteomes" id="UP000232638">
    <property type="component" value="Chromosome"/>
</dbReference>
<organism evidence="2 3">
    <name type="scientific">Candidatus Thiodictyon syntrophicum</name>
    <dbReference type="NCBI Taxonomy" id="1166950"/>
    <lineage>
        <taxon>Bacteria</taxon>
        <taxon>Pseudomonadati</taxon>
        <taxon>Pseudomonadota</taxon>
        <taxon>Gammaproteobacteria</taxon>
        <taxon>Chromatiales</taxon>
        <taxon>Chromatiaceae</taxon>
        <taxon>Thiodictyon</taxon>
    </lineage>
</organism>
<dbReference type="InterPro" id="IPR005532">
    <property type="entry name" value="SUMF_dom"/>
</dbReference>
<dbReference type="KEGG" id="tsy:THSYN_13670"/>
<dbReference type="InterPro" id="IPR016187">
    <property type="entry name" value="CTDL_fold"/>
</dbReference>
<dbReference type="InterPro" id="IPR051043">
    <property type="entry name" value="Sulfatase_Mod_Factor_Kinase"/>
</dbReference>
<dbReference type="EMBL" id="CP020370">
    <property type="protein sequence ID" value="AUB81902.1"/>
    <property type="molecule type" value="Genomic_DNA"/>
</dbReference>
<protein>
    <recommendedName>
        <fullName evidence="1">Sulfatase-modifying factor enzyme-like domain-containing protein</fullName>
    </recommendedName>
</protein>
<name>A0A2K8U8I1_9GAMM</name>